<organism evidence="1">
    <name type="scientific">viral metagenome</name>
    <dbReference type="NCBI Taxonomy" id="1070528"/>
    <lineage>
        <taxon>unclassified sequences</taxon>
        <taxon>metagenomes</taxon>
        <taxon>organismal metagenomes</taxon>
    </lineage>
</organism>
<accession>A0A6M3IQD1</accession>
<sequence>MNKDLTIIYCSSNMEEPEFEQRIRDNILKVSGGLPIISVTQKPIENFGINIVVGSNIGVSGFNFFRQSLIACENAKTRFVISAEADTLYPPDYFEYIPEKDDVCYRNNNLYVMAHKRAIFWKKEEGATHAQVINREYYINRLKKLFKGAPQWSPDEKNFPKERHRKVDVFEPSQIEYYQTKNPVFQFKTSDSMRHYTRSDRINRYEIPYWGDAKTIRDKYLYGK</sequence>
<gene>
    <name evidence="1" type="ORF">MM415B01237_0016</name>
</gene>
<name>A0A6M3IQD1_9ZZZZ</name>
<evidence type="ECO:0000313" key="1">
    <source>
        <dbReference type="EMBL" id="QJA59740.1"/>
    </source>
</evidence>
<protein>
    <recommendedName>
        <fullName evidence="2">Glycosyltransferase</fullName>
    </recommendedName>
</protein>
<evidence type="ECO:0008006" key="2">
    <source>
        <dbReference type="Google" id="ProtNLM"/>
    </source>
</evidence>
<dbReference type="EMBL" id="MT141382">
    <property type="protein sequence ID" value="QJA59740.1"/>
    <property type="molecule type" value="Genomic_DNA"/>
</dbReference>
<proteinExistence type="predicted"/>
<dbReference type="AlphaFoldDB" id="A0A6M3IQD1"/>
<reference evidence="1" key="1">
    <citation type="submission" date="2020-03" db="EMBL/GenBank/DDBJ databases">
        <title>The deep terrestrial virosphere.</title>
        <authorList>
            <person name="Holmfeldt K."/>
            <person name="Nilsson E."/>
            <person name="Simone D."/>
            <person name="Lopez-Fernandez M."/>
            <person name="Wu X."/>
            <person name="de Brujin I."/>
            <person name="Lundin D."/>
            <person name="Andersson A."/>
            <person name="Bertilsson S."/>
            <person name="Dopson M."/>
        </authorList>
    </citation>
    <scope>NUCLEOTIDE SEQUENCE</scope>
    <source>
        <strain evidence="1">MM415B01237</strain>
    </source>
</reference>